<feature type="transmembrane region" description="Helical" evidence="1">
    <location>
        <begin position="100"/>
        <end position="118"/>
    </location>
</feature>
<dbReference type="InterPro" id="IPR056119">
    <property type="entry name" value="DUF7702"/>
</dbReference>
<keyword evidence="1" id="KW-0472">Membrane</keyword>
<keyword evidence="1" id="KW-1133">Transmembrane helix</keyword>
<evidence type="ECO:0000259" key="2">
    <source>
        <dbReference type="Pfam" id="PF24800"/>
    </source>
</evidence>
<feature type="domain" description="DUF7702" evidence="2">
    <location>
        <begin position="3"/>
        <end position="234"/>
    </location>
</feature>
<protein>
    <recommendedName>
        <fullName evidence="2">DUF7702 domain-containing protein</fullName>
    </recommendedName>
</protein>
<feature type="transmembrane region" description="Helical" evidence="1">
    <location>
        <begin position="212"/>
        <end position="232"/>
    </location>
</feature>
<proteinExistence type="predicted"/>
<feature type="transmembrane region" description="Helical" evidence="1">
    <location>
        <begin position="172"/>
        <end position="192"/>
    </location>
</feature>
<organism evidence="3 4">
    <name type="scientific">Penicillium brevicompactum</name>
    <dbReference type="NCBI Taxonomy" id="5074"/>
    <lineage>
        <taxon>Eukaryota</taxon>
        <taxon>Fungi</taxon>
        <taxon>Dikarya</taxon>
        <taxon>Ascomycota</taxon>
        <taxon>Pezizomycotina</taxon>
        <taxon>Eurotiomycetes</taxon>
        <taxon>Eurotiomycetidae</taxon>
        <taxon>Eurotiales</taxon>
        <taxon>Aspergillaceae</taxon>
        <taxon>Penicillium</taxon>
    </lineage>
</organism>
<dbReference type="EMBL" id="JAPZBQ010000005">
    <property type="protein sequence ID" value="KAJ5327745.1"/>
    <property type="molecule type" value="Genomic_DNA"/>
</dbReference>
<feature type="transmembrane region" description="Helical" evidence="1">
    <location>
        <begin position="138"/>
        <end position="160"/>
    </location>
</feature>
<reference evidence="3" key="1">
    <citation type="submission" date="2022-12" db="EMBL/GenBank/DDBJ databases">
        <authorList>
            <person name="Petersen C."/>
        </authorList>
    </citation>
    <scope>NUCLEOTIDE SEQUENCE</scope>
    <source>
        <strain evidence="3">IBT 35673</strain>
    </source>
</reference>
<dbReference type="PANTHER" id="PTHR42109:SF3">
    <property type="entry name" value="INTEGRAL MEMBRANE PROTEIN (AFU_ORTHOLOGUE AFUA_5G00100)"/>
    <property type="match status" value="1"/>
</dbReference>
<dbReference type="AlphaFoldDB" id="A0A9W9Q6F5"/>
<evidence type="ECO:0000256" key="1">
    <source>
        <dbReference type="SAM" id="Phobius"/>
    </source>
</evidence>
<evidence type="ECO:0000313" key="3">
    <source>
        <dbReference type="EMBL" id="KAJ5327745.1"/>
    </source>
</evidence>
<dbReference type="Proteomes" id="UP001147695">
    <property type="component" value="Unassembled WGS sequence"/>
</dbReference>
<keyword evidence="1" id="KW-0812">Transmembrane</keyword>
<dbReference type="Pfam" id="PF24800">
    <property type="entry name" value="DUF7702"/>
    <property type="match status" value="1"/>
</dbReference>
<comment type="caution">
    <text evidence="3">The sequence shown here is derived from an EMBL/GenBank/DDBJ whole genome shotgun (WGS) entry which is preliminary data.</text>
</comment>
<gene>
    <name evidence="3" type="ORF">N7452_008135</name>
</gene>
<sequence length="254" mass="27017">MTNTLSAAELAIYIILAIPTVYLLVKHGRPGLLGWLFLFIFCSLRIIGSALGLKDSSPTASLISSVGLSPLLLTASGILHEARIYRVAGLDQKLEWTFALVYHIVVVGGVALTAAGSAKLQSHEEPIDKAEKIVKAGIAILTVCWVTLVAATGLTFAVPARKSVAGRAGTTLLWALGVALVFICIRVFYSLVYLCTQNQSLNPTTGSLTVRVILGFLSELIAVLVFIGSGFMTKGASKQAHEQIDMLPISQNSH</sequence>
<reference evidence="3" key="2">
    <citation type="journal article" date="2023" name="IMA Fungus">
        <title>Comparative genomic study of the Penicillium genus elucidates a diverse pangenome and 15 lateral gene transfer events.</title>
        <authorList>
            <person name="Petersen C."/>
            <person name="Sorensen T."/>
            <person name="Nielsen M.R."/>
            <person name="Sondergaard T.E."/>
            <person name="Sorensen J.L."/>
            <person name="Fitzpatrick D.A."/>
            <person name="Frisvad J.C."/>
            <person name="Nielsen K.L."/>
        </authorList>
    </citation>
    <scope>NUCLEOTIDE SEQUENCE</scope>
    <source>
        <strain evidence="3">IBT 35673</strain>
    </source>
</reference>
<name>A0A9W9Q6F5_PENBR</name>
<dbReference type="PANTHER" id="PTHR42109">
    <property type="entry name" value="UNPLACED GENOMIC SCAFFOLD UM_SCAF_CONTIG_1.265, WHOLE GENOME SHOTGUN SEQUENCE"/>
    <property type="match status" value="1"/>
</dbReference>
<feature type="transmembrane region" description="Helical" evidence="1">
    <location>
        <begin position="59"/>
        <end position="79"/>
    </location>
</feature>
<feature type="transmembrane region" description="Helical" evidence="1">
    <location>
        <begin position="32"/>
        <end position="53"/>
    </location>
</feature>
<accession>A0A9W9Q6F5</accession>
<feature type="transmembrane region" description="Helical" evidence="1">
    <location>
        <begin position="6"/>
        <end position="25"/>
    </location>
</feature>
<evidence type="ECO:0000313" key="4">
    <source>
        <dbReference type="Proteomes" id="UP001147695"/>
    </source>
</evidence>